<dbReference type="CDD" id="cd00160">
    <property type="entry name" value="RhoGEF"/>
    <property type="match status" value="1"/>
</dbReference>
<dbReference type="InterPro" id="IPR036047">
    <property type="entry name" value="F-box-like_dom_sf"/>
</dbReference>
<dbReference type="Gene3D" id="2.30.29.30">
    <property type="entry name" value="Pleckstrin-homology domain (PH domain)/Phosphotyrosine-binding domain (PTB)"/>
    <property type="match status" value="1"/>
</dbReference>
<dbReference type="InterPro" id="IPR011993">
    <property type="entry name" value="PH-like_dom_sf"/>
</dbReference>
<dbReference type="SUPFAM" id="SSF81383">
    <property type="entry name" value="F-box domain"/>
    <property type="match status" value="1"/>
</dbReference>
<feature type="compositionally biased region" description="Basic and acidic residues" evidence="1">
    <location>
        <begin position="729"/>
        <end position="738"/>
    </location>
</feature>
<organism evidence="4 5">
    <name type="scientific">Elysia marginata</name>
    <dbReference type="NCBI Taxonomy" id="1093978"/>
    <lineage>
        <taxon>Eukaryota</taxon>
        <taxon>Metazoa</taxon>
        <taxon>Spiralia</taxon>
        <taxon>Lophotrochozoa</taxon>
        <taxon>Mollusca</taxon>
        <taxon>Gastropoda</taxon>
        <taxon>Heterobranchia</taxon>
        <taxon>Euthyneura</taxon>
        <taxon>Panpulmonata</taxon>
        <taxon>Sacoglossa</taxon>
        <taxon>Placobranchoidea</taxon>
        <taxon>Plakobranchidae</taxon>
        <taxon>Elysia</taxon>
    </lineage>
</organism>
<dbReference type="Proteomes" id="UP000762676">
    <property type="component" value="Unassembled WGS sequence"/>
</dbReference>
<proteinExistence type="predicted"/>
<comment type="caution">
    <text evidence="4">The sequence shown here is derived from an EMBL/GenBank/DDBJ whole genome shotgun (WGS) entry which is preliminary data.</text>
</comment>
<evidence type="ECO:0000313" key="5">
    <source>
        <dbReference type="Proteomes" id="UP000762676"/>
    </source>
</evidence>
<dbReference type="EMBL" id="BMAT01009762">
    <property type="protein sequence ID" value="GFS13318.1"/>
    <property type="molecule type" value="Genomic_DNA"/>
</dbReference>
<dbReference type="PROSITE" id="PS50010">
    <property type="entry name" value="DH_2"/>
    <property type="match status" value="1"/>
</dbReference>
<reference evidence="4 5" key="1">
    <citation type="journal article" date="2021" name="Elife">
        <title>Chloroplast acquisition without the gene transfer in kleptoplastic sea slugs, Plakobranchus ocellatus.</title>
        <authorList>
            <person name="Maeda T."/>
            <person name="Takahashi S."/>
            <person name="Yoshida T."/>
            <person name="Shimamura S."/>
            <person name="Takaki Y."/>
            <person name="Nagai Y."/>
            <person name="Toyoda A."/>
            <person name="Suzuki Y."/>
            <person name="Arimoto A."/>
            <person name="Ishii H."/>
            <person name="Satoh N."/>
            <person name="Nishiyama T."/>
            <person name="Hasebe M."/>
            <person name="Maruyama T."/>
            <person name="Minagawa J."/>
            <person name="Obokata J."/>
            <person name="Shigenobu S."/>
        </authorList>
    </citation>
    <scope>NUCLEOTIDE SEQUENCE [LARGE SCALE GENOMIC DNA]</scope>
</reference>
<dbReference type="Gene3D" id="1.20.900.10">
    <property type="entry name" value="Dbl homology (DH) domain"/>
    <property type="match status" value="1"/>
</dbReference>
<dbReference type="Pfam" id="PF12937">
    <property type="entry name" value="F-box-like"/>
    <property type="match status" value="1"/>
</dbReference>
<dbReference type="SUPFAM" id="SSF48065">
    <property type="entry name" value="DBL homology domain (DH-domain)"/>
    <property type="match status" value="1"/>
</dbReference>
<dbReference type="PROSITE" id="PS50003">
    <property type="entry name" value="PH_DOMAIN"/>
    <property type="match status" value="1"/>
</dbReference>
<evidence type="ECO:0000259" key="2">
    <source>
        <dbReference type="PROSITE" id="PS50003"/>
    </source>
</evidence>
<dbReference type="PANTHER" id="PTHR46857">
    <property type="entry name" value="EPITHELIAL CELL-TRANSFORMING SEQUENCE 2 ONCOGENE-LIKE"/>
    <property type="match status" value="1"/>
</dbReference>
<dbReference type="InterPro" id="IPR025592">
    <property type="entry name" value="DUF4347"/>
</dbReference>
<feature type="region of interest" description="Disordered" evidence="1">
    <location>
        <begin position="652"/>
        <end position="754"/>
    </location>
</feature>
<dbReference type="Pfam" id="PF00621">
    <property type="entry name" value="RhoGEF"/>
    <property type="match status" value="1"/>
</dbReference>
<feature type="compositionally biased region" description="Acidic residues" evidence="1">
    <location>
        <begin position="664"/>
        <end position="689"/>
    </location>
</feature>
<dbReference type="InterPro" id="IPR001849">
    <property type="entry name" value="PH_domain"/>
</dbReference>
<feature type="compositionally biased region" description="Acidic residues" evidence="1">
    <location>
        <begin position="701"/>
        <end position="728"/>
    </location>
</feature>
<evidence type="ECO:0000259" key="3">
    <source>
        <dbReference type="PROSITE" id="PS50010"/>
    </source>
</evidence>
<feature type="domain" description="DH" evidence="3">
    <location>
        <begin position="784"/>
        <end position="973"/>
    </location>
</feature>
<dbReference type="AlphaFoldDB" id="A0AAV4IU52"/>
<sequence length="1124" mass="129046">MSASNGMTKKKMKLQTRLPITADDTKVLGRPTTLRRDKALTGDKVQTLKLKTQNSAWTPVNHKASNEQIFKERRDLVSHWFDMWTDSQRKRFLDVIFQQCSRSQYRFVQKWFDERVPMQHLDFTRVLPRFLSCYIFSFLEPKSLCRCAQVSWNWKFVSEQETIWMTKCVKLGWFLPYTPADNEYGAWKRHYVACIHTLDYHVSGGRSASLDRTIKSRHSRPDSPLKSGRLSRADSRRLMDIRPPWQGPDFKPKDLIKTNQAVISDQNPNDPVRSKSDLVLHNKFGIKRSVPETTLATKSLDFEIGTESSNRREKHRMLLAGEDYQLPRANKATLRDHLDTANRQERRLHHMVNTDWMPPTASVMKSFKPAALNARSVQIGGNFTSTNPRVVIISSRVPAADLLLDAVLFGVLPVVFEYEGTTAQSIVQQVETVLEGRNAQSIGLFCHSDEPGELKLAHGCSVNLVTLADPEDEQSRNFFEALANHILPVEMGGQFDIFVPLAASEEGMEMLVQLSVLTSMQFSTPTVNSEWLIPYEGNKAPPAMYFCQGKLNVWSNVAEQAQEALAETRACMEPYFDRVHRTISAQLTGQLVFDVLAQTDIVGVGNITDVLKDALMALGETSTAQPLKFLGRYILERAGIATDNMGLTTKSATSLSQHLNSHGEDEENAQEEEDKYADKENFEEEDEKEDGATTARTDRREEDEEGTEGQNEDEEERGERELAEDDGEENIKDSTQEKHKPRALLPQTDREDSPMLDLSLRFGTMRANKSQRLTSEQFAEHPEKRTPVAFEILSSETEYMRILKAVQDVYVKPLKSALASNRSIISAQNVQIIFTDIMNIFKISRELEEDLRNRLADWDSASSCLGDVFVRFNRKLKAYTNFTNNYEVILRAVERCKEQTPSFRAFLQRHERVPETRMLMLQEIFLLPVRRISEYVQLLTWFELHTPHTHADRQDLAHALNTLTELDRAMRESKTRMSRERELVSLTRKIINCPALLEANRYLVNHLDVAHLRPPTDSDLPEFRAFQEIAMLGLYLFNDALVITRRTSKHFPFSRAVEFNYKYETSMSLVRMKVVDIPDSKYVKHAFRMETPKQAWTCSAETSEQKFNWVSILERTLRGAIERK</sequence>
<dbReference type="InterPro" id="IPR000219">
    <property type="entry name" value="DH_dom"/>
</dbReference>
<dbReference type="SMART" id="SM00325">
    <property type="entry name" value="RhoGEF"/>
    <property type="match status" value="1"/>
</dbReference>
<evidence type="ECO:0000313" key="4">
    <source>
        <dbReference type="EMBL" id="GFS13318.1"/>
    </source>
</evidence>
<gene>
    <name evidence="4" type="ORF">ElyMa_004881700</name>
</gene>
<dbReference type="Gene3D" id="1.20.1280.50">
    <property type="match status" value="1"/>
</dbReference>
<accession>A0AAV4IU52</accession>
<dbReference type="SMART" id="SM00256">
    <property type="entry name" value="FBOX"/>
    <property type="match status" value="1"/>
</dbReference>
<protein>
    <submittedName>
        <fullName evidence="4">Epithelial cell transforming sequence 2 oncogene-like protein</fullName>
    </submittedName>
</protein>
<dbReference type="CDD" id="cd22173">
    <property type="entry name" value="F-box_ECT2L"/>
    <property type="match status" value="1"/>
</dbReference>
<name>A0AAV4IU52_9GAST</name>
<evidence type="ECO:0000256" key="1">
    <source>
        <dbReference type="SAM" id="MobiDB-lite"/>
    </source>
</evidence>
<keyword evidence="5" id="KW-1185">Reference proteome</keyword>
<dbReference type="InterPro" id="IPR001810">
    <property type="entry name" value="F-box_dom"/>
</dbReference>
<dbReference type="SUPFAM" id="SSF50729">
    <property type="entry name" value="PH domain-like"/>
    <property type="match status" value="1"/>
</dbReference>
<dbReference type="InterPro" id="IPR035899">
    <property type="entry name" value="DBL_dom_sf"/>
</dbReference>
<dbReference type="GO" id="GO:0005085">
    <property type="term" value="F:guanyl-nucleotide exchange factor activity"/>
    <property type="evidence" value="ECO:0007669"/>
    <property type="project" value="InterPro"/>
</dbReference>
<dbReference type="PANTHER" id="PTHR46857:SF2">
    <property type="entry name" value="F-BOX ONLY PROTEIN 16"/>
    <property type="match status" value="1"/>
</dbReference>
<dbReference type="Pfam" id="PF14252">
    <property type="entry name" value="DUF4347"/>
    <property type="match status" value="1"/>
</dbReference>
<dbReference type="InterPro" id="IPR052805">
    <property type="entry name" value="GEF_Ubiquitin-Prot_Reg"/>
</dbReference>
<feature type="domain" description="PH" evidence="2">
    <location>
        <begin position="1034"/>
        <end position="1118"/>
    </location>
</feature>